<sequence length="1087" mass="119673">MLPEKNRRRIEVPAALRERLAAYRNALLRKSAADRLIAAMIGVSGVFLVLFLFERWWEAPAGARSFLLAAVFSIVVWAGLSFARDWWGTRRPLQIASRIRQRKPAFGDDLVGVLELADSESEQVRSPALCAAALDQVARRADEQTFQEALPEDTFAAARRFLAGLLVLIVLATLLMPRGVTNTLARLVAPLSPTERYTFVTIDGVPAELVVPQNQPVTWSVRVSNDSLWKPRQALLSIGAKQWIGQPTEAGQYRFQLPALIESTTARLRLGDALASIQLVPKVRPEAISLESVVRFPDYLDGVVPDNTLRSMLGNSRLRFVPGSGIALRVEVSAPLKSASIDGKAVPVQGARFGGAIDPQANEVLLRWTDQDGLRPEQPLSIALEAIPDRPPTVMVDAVEIPGKVLASQTITFRLAVSDDYRIRRVGMRWESEQDPTRSGERVLSGPMDPTHERGQDSLAAFFEPTRTQPSQTVAAAFQGAALQIESSPTLVRFWVEDDLPGRGRIYSPAIRLDVVSAEEHAVWIAEQFDQWRQSALDARDRELDLFERNRQLQRTADDQRDQEWWSQLRRQADAEAANGRLLQRITSDGEDLLREAARNASINPDEVEQLAETLTTLKQLGEDSMPRVAQLLEQAAEEESKFKELLDQETSLGQRPEGGESADDKDSDPDGDSDQDENQQERLGLAGTTIQDTSGRDGGKADGEAPENADDQDPLDDAVEDQSDLVAEFDAISDELRELLGAMEGSTLVKRLKSISRMQDRVATELARQIDDTFGKPPEANRELSPVIVDAIVQSTDRLQKAVDDLQAFYQRRELEHFGQVLREIKSSEVLSRLEAMRDEVALHPGNSIAVAEYWADNIDRWADDLVDPGPPNAESGPKNTKSLSPATILEVLRILQSEVELRERTRVAEQGRQAMERDDYMAEAIRLSEDQDLLRDRVDIVVESLQAMPDGLLNFSAEIDVLAAASEAMVDATKTLVSPETGAVAIAAETEAIELLLRCKKVSPESGGGGGGDAGGGSGGDTDQAAVAMLGTGINALANVRESTTELAVGRGTSEVPQRLREEMDQYFDRLETRRAQRDRGSDGK</sequence>
<comment type="caution">
    <text evidence="3">The sequence shown here is derived from an EMBL/GenBank/DDBJ whole genome shotgun (WGS) entry which is preliminary data.</text>
</comment>
<evidence type="ECO:0008006" key="5">
    <source>
        <dbReference type="Google" id="ProtNLM"/>
    </source>
</evidence>
<dbReference type="EMBL" id="VWOX01000004">
    <property type="protein sequence ID" value="KAA5544452.1"/>
    <property type="molecule type" value="Genomic_DNA"/>
</dbReference>
<feature type="compositionally biased region" description="Acidic residues" evidence="1">
    <location>
        <begin position="661"/>
        <end position="679"/>
    </location>
</feature>
<evidence type="ECO:0000313" key="3">
    <source>
        <dbReference type="EMBL" id="KAA5544452.1"/>
    </source>
</evidence>
<gene>
    <name evidence="3" type="ORF">FYK55_08970</name>
</gene>
<name>A0A5M6DDT5_9BACT</name>
<proteinExistence type="predicted"/>
<feature type="compositionally biased region" description="Acidic residues" evidence="1">
    <location>
        <begin position="705"/>
        <end position="717"/>
    </location>
</feature>
<keyword evidence="2" id="KW-1133">Transmembrane helix</keyword>
<feature type="compositionally biased region" description="Basic and acidic residues" evidence="1">
    <location>
        <begin position="1060"/>
        <end position="1087"/>
    </location>
</feature>
<keyword evidence="2" id="KW-0812">Transmembrane</keyword>
<feature type="transmembrane region" description="Helical" evidence="2">
    <location>
        <begin position="36"/>
        <end position="53"/>
    </location>
</feature>
<feature type="compositionally biased region" description="Gly residues" evidence="1">
    <location>
        <begin position="1008"/>
        <end position="1022"/>
    </location>
</feature>
<feature type="region of interest" description="Disordered" evidence="1">
    <location>
        <begin position="650"/>
        <end position="717"/>
    </location>
</feature>
<evidence type="ECO:0000313" key="4">
    <source>
        <dbReference type="Proteomes" id="UP000324479"/>
    </source>
</evidence>
<feature type="region of interest" description="Disordered" evidence="1">
    <location>
        <begin position="1050"/>
        <end position="1087"/>
    </location>
</feature>
<feature type="transmembrane region" description="Helical" evidence="2">
    <location>
        <begin position="161"/>
        <end position="180"/>
    </location>
</feature>
<feature type="region of interest" description="Disordered" evidence="1">
    <location>
        <begin position="1006"/>
        <end position="1025"/>
    </location>
</feature>
<dbReference type="Proteomes" id="UP000324479">
    <property type="component" value="Unassembled WGS sequence"/>
</dbReference>
<protein>
    <recommendedName>
        <fullName evidence="5">DUF4175 family protein</fullName>
    </recommendedName>
</protein>
<organism evidence="3 4">
    <name type="scientific">Roseiconus nitratireducens</name>
    <dbReference type="NCBI Taxonomy" id="2605748"/>
    <lineage>
        <taxon>Bacteria</taxon>
        <taxon>Pseudomonadati</taxon>
        <taxon>Planctomycetota</taxon>
        <taxon>Planctomycetia</taxon>
        <taxon>Pirellulales</taxon>
        <taxon>Pirellulaceae</taxon>
        <taxon>Roseiconus</taxon>
    </lineage>
</organism>
<evidence type="ECO:0000256" key="2">
    <source>
        <dbReference type="SAM" id="Phobius"/>
    </source>
</evidence>
<dbReference type="RefSeq" id="WP_150076062.1">
    <property type="nucleotide sequence ID" value="NZ_VWOX01000004.1"/>
</dbReference>
<feature type="region of interest" description="Disordered" evidence="1">
    <location>
        <begin position="432"/>
        <end position="451"/>
    </location>
</feature>
<keyword evidence="2" id="KW-0472">Membrane</keyword>
<evidence type="ECO:0000256" key="1">
    <source>
        <dbReference type="SAM" id="MobiDB-lite"/>
    </source>
</evidence>
<dbReference type="AlphaFoldDB" id="A0A5M6DDT5"/>
<feature type="compositionally biased region" description="Basic and acidic residues" evidence="1">
    <location>
        <begin position="432"/>
        <end position="441"/>
    </location>
</feature>
<keyword evidence="4" id="KW-1185">Reference proteome</keyword>
<reference evidence="3 4" key="1">
    <citation type="submission" date="2019-08" db="EMBL/GenBank/DDBJ databases">
        <authorList>
            <person name="Dhanesh K."/>
            <person name="Kumar G."/>
            <person name="Sasikala C."/>
            <person name="Venkata Ramana C."/>
        </authorList>
    </citation>
    <scope>NUCLEOTIDE SEQUENCE [LARGE SCALE GENOMIC DNA]</scope>
    <source>
        <strain evidence="3 4">JC645</strain>
    </source>
</reference>
<feature type="transmembrane region" description="Helical" evidence="2">
    <location>
        <begin position="65"/>
        <end position="83"/>
    </location>
</feature>
<feature type="compositionally biased region" description="Basic and acidic residues" evidence="1">
    <location>
        <begin position="695"/>
        <end position="704"/>
    </location>
</feature>
<accession>A0A5M6DDT5</accession>